<dbReference type="RefSeq" id="WP_149754206.1">
    <property type="nucleotide sequence ID" value="NZ_FOMS01000001.1"/>
</dbReference>
<dbReference type="Gene3D" id="1.50.10.10">
    <property type="match status" value="1"/>
</dbReference>
<dbReference type="Pfam" id="PF06165">
    <property type="entry name" value="GH94_b-supersand"/>
    <property type="match status" value="1"/>
</dbReference>
<sequence>MADFIDNGTRFRLTDPTLAPAAAGYLWNRRMMIQMTCRGYAVSQYMDPEPRKYAHVPTIAGQTFMQPEHRYFAHHPGRFFYVRDNRSGALFSAPHEPVRARPDSFAFEPGLSDIRCTVEKDGLRVDLCLELPDDDVAEIWTATVTNVGETGRDVSFVPYFPAGYMSWMNMGGHFDPELGAVLCTSVTPYQAVEDYFRNQHLKDITFLAADRRPDHFEVSQQAFEGEGGLADPSALQAGGNLKGGDACYELPAGILQYDLSLPAGGSECIRLLFGPARDTSEVSELTGKYLRGDAEAVRRASRAYIADGLGSFEIESPDGAFDAFVNNWLPRQVYYHGDTNRLTTDPQTRNYLQDALGMVFIRPETTREVILRAASQQFVSGKVPDGILLRADATLKYINQVPHTDHAVWLVIATCAYLDETGDRSILAAPAGWADGAGSDSLYEHVSRALRFLAGEVDERGLPLIAQGDWNDPMNMVGYKGRGVSGWLAEASSYAMSLWADICEAEADHETAGWLKRASDAMVERINAHLWDGNWYARGITDDGAPFGVSSDPEGRIYLNAQSWAMLCGAADADRKARMLRAIDEQLETPWGVAMFAPAYTRMREDVGRLTQKWPGSAENGSVYNHAAAFYAAALYHVDEGDRAFRVLRAMLTEPDADDIAVRGQLPLYIPNYYRGAWHQHPRTAGRSSNLFNTGTASWFYRLVIEQLCGLRGTRDGIVIAPQIPSDWQRCRFRRTFRGATFKVDVERAEGLTDRMIDIDSRPLDGDVLRRVEPGRTYDVKVKIPGQTQQQAQRHGAA</sequence>
<dbReference type="GO" id="GO:0005975">
    <property type="term" value="P:carbohydrate metabolic process"/>
    <property type="evidence" value="ECO:0007669"/>
    <property type="project" value="InterPro"/>
</dbReference>
<evidence type="ECO:0000313" key="7">
    <source>
        <dbReference type="Proteomes" id="UP000325289"/>
    </source>
</evidence>
<evidence type="ECO:0000256" key="2">
    <source>
        <dbReference type="ARBA" id="ARBA00022679"/>
    </source>
</evidence>
<dbReference type="OrthoDB" id="9769991at2"/>
<dbReference type="InterPro" id="IPR011013">
    <property type="entry name" value="Gal_mutarotase_sf_dom"/>
</dbReference>
<accession>A0A1I1SZQ3</accession>
<dbReference type="InterPro" id="IPR008928">
    <property type="entry name" value="6-hairpin_glycosidase_sf"/>
</dbReference>
<dbReference type="Proteomes" id="UP000325289">
    <property type="component" value="Unassembled WGS sequence"/>
</dbReference>
<proteinExistence type="predicted"/>
<feature type="domain" description="Glycosyl hydrolase 94 supersandwich" evidence="4">
    <location>
        <begin position="74"/>
        <end position="289"/>
    </location>
</feature>
<dbReference type="EMBL" id="FOMS01000001">
    <property type="protein sequence ID" value="SFD51935.1"/>
    <property type="molecule type" value="Genomic_DNA"/>
</dbReference>
<dbReference type="InterPro" id="IPR052047">
    <property type="entry name" value="GH94_Enzymes"/>
</dbReference>
<dbReference type="InterPro" id="IPR037018">
    <property type="entry name" value="GH65_N"/>
</dbReference>
<evidence type="ECO:0000313" key="6">
    <source>
        <dbReference type="EMBL" id="SFD51935.1"/>
    </source>
</evidence>
<dbReference type="Gene3D" id="2.70.98.40">
    <property type="entry name" value="Glycoside hydrolase, family 65, N-terminal domain"/>
    <property type="match status" value="1"/>
</dbReference>
<dbReference type="InterPro" id="IPR005194">
    <property type="entry name" value="Glyco_hydro_65_C"/>
</dbReference>
<name>A0A1I1SZQ3_9RHOB</name>
<feature type="domain" description="Glycosyl hydrolase 94 catalytic" evidence="5">
    <location>
        <begin position="306"/>
        <end position="710"/>
    </location>
</feature>
<dbReference type="GO" id="GO:0030246">
    <property type="term" value="F:carbohydrate binding"/>
    <property type="evidence" value="ECO:0007669"/>
    <property type="project" value="InterPro"/>
</dbReference>
<dbReference type="InterPro" id="IPR010383">
    <property type="entry name" value="Glyco_hydrolase_94_b-supersand"/>
</dbReference>
<dbReference type="AlphaFoldDB" id="A0A1I1SZQ3"/>
<dbReference type="GO" id="GO:0016757">
    <property type="term" value="F:glycosyltransferase activity"/>
    <property type="evidence" value="ECO:0007669"/>
    <property type="project" value="UniProtKB-KW"/>
</dbReference>
<dbReference type="Gene3D" id="2.60.420.10">
    <property type="entry name" value="Maltose phosphorylase, domain 3"/>
    <property type="match status" value="1"/>
</dbReference>
<protein>
    <submittedName>
        <fullName evidence="6">Cellobionic acid phosphorylase</fullName>
    </submittedName>
</protein>
<dbReference type="Pfam" id="PF17167">
    <property type="entry name" value="Glyco_hydro_94"/>
    <property type="match status" value="1"/>
</dbReference>
<dbReference type="Pfam" id="PF03633">
    <property type="entry name" value="Glyco_hydro_65C"/>
    <property type="match status" value="1"/>
</dbReference>
<keyword evidence="1" id="KW-0328">Glycosyltransferase</keyword>
<dbReference type="InterPro" id="IPR012341">
    <property type="entry name" value="6hp_glycosidase-like_sf"/>
</dbReference>
<evidence type="ECO:0000259" key="3">
    <source>
        <dbReference type="Pfam" id="PF03633"/>
    </source>
</evidence>
<organism evidence="6 7">
    <name type="scientific">Roseivivax sediminis</name>
    <dbReference type="NCBI Taxonomy" id="936889"/>
    <lineage>
        <taxon>Bacteria</taxon>
        <taxon>Pseudomonadati</taxon>
        <taxon>Pseudomonadota</taxon>
        <taxon>Alphaproteobacteria</taxon>
        <taxon>Rhodobacterales</taxon>
        <taxon>Roseobacteraceae</taxon>
        <taxon>Roseivivax</taxon>
    </lineage>
</organism>
<feature type="domain" description="Glycoside hydrolase family 65 C-terminal" evidence="3">
    <location>
        <begin position="712"/>
        <end position="749"/>
    </location>
</feature>
<keyword evidence="2" id="KW-0808">Transferase</keyword>
<keyword evidence="7" id="KW-1185">Reference proteome</keyword>
<dbReference type="PANTHER" id="PTHR37469:SF2">
    <property type="entry name" value="CELLOBIONIC ACID PHOSPHORYLASE"/>
    <property type="match status" value="1"/>
</dbReference>
<dbReference type="PANTHER" id="PTHR37469">
    <property type="entry name" value="CELLOBIONIC ACID PHOSPHORYLASE-RELATED"/>
    <property type="match status" value="1"/>
</dbReference>
<reference evidence="6 7" key="1">
    <citation type="submission" date="2016-10" db="EMBL/GenBank/DDBJ databases">
        <authorList>
            <person name="Varghese N."/>
            <person name="Submissions S."/>
        </authorList>
    </citation>
    <scope>NUCLEOTIDE SEQUENCE [LARGE SCALE GENOMIC DNA]</scope>
    <source>
        <strain evidence="7">YIM D21,KCTC 23444,ACCC 10710</strain>
    </source>
</reference>
<dbReference type="SUPFAM" id="SSF74650">
    <property type="entry name" value="Galactose mutarotase-like"/>
    <property type="match status" value="1"/>
</dbReference>
<evidence type="ECO:0000259" key="5">
    <source>
        <dbReference type="Pfam" id="PF17167"/>
    </source>
</evidence>
<dbReference type="InterPro" id="IPR033432">
    <property type="entry name" value="GH94_catalytic"/>
</dbReference>
<dbReference type="SUPFAM" id="SSF48208">
    <property type="entry name" value="Six-hairpin glycosidases"/>
    <property type="match status" value="1"/>
</dbReference>
<gene>
    <name evidence="6" type="ORF">SAMN04515678_101413</name>
</gene>
<evidence type="ECO:0000259" key="4">
    <source>
        <dbReference type="Pfam" id="PF06165"/>
    </source>
</evidence>
<evidence type="ECO:0000256" key="1">
    <source>
        <dbReference type="ARBA" id="ARBA00022676"/>
    </source>
</evidence>